<dbReference type="Proteomes" id="UP001497516">
    <property type="component" value="Chromosome 7"/>
</dbReference>
<accession>A0AAV2FQ61</accession>
<dbReference type="Pfam" id="PF08284">
    <property type="entry name" value="RVP_2"/>
    <property type="match status" value="1"/>
</dbReference>
<reference evidence="1 2" key="1">
    <citation type="submission" date="2024-04" db="EMBL/GenBank/DDBJ databases">
        <authorList>
            <person name="Fracassetti M."/>
        </authorList>
    </citation>
    <scope>NUCLEOTIDE SEQUENCE [LARGE SCALE GENOMIC DNA]</scope>
</reference>
<proteinExistence type="predicted"/>
<dbReference type="InterPro" id="IPR021109">
    <property type="entry name" value="Peptidase_aspartic_dom_sf"/>
</dbReference>
<dbReference type="SUPFAM" id="SSF50630">
    <property type="entry name" value="Acid proteases"/>
    <property type="match status" value="1"/>
</dbReference>
<dbReference type="Gene3D" id="2.40.70.10">
    <property type="entry name" value="Acid Proteases"/>
    <property type="match status" value="1"/>
</dbReference>
<organism evidence="1 2">
    <name type="scientific">Linum trigynum</name>
    <dbReference type="NCBI Taxonomy" id="586398"/>
    <lineage>
        <taxon>Eukaryota</taxon>
        <taxon>Viridiplantae</taxon>
        <taxon>Streptophyta</taxon>
        <taxon>Embryophyta</taxon>
        <taxon>Tracheophyta</taxon>
        <taxon>Spermatophyta</taxon>
        <taxon>Magnoliopsida</taxon>
        <taxon>eudicotyledons</taxon>
        <taxon>Gunneridae</taxon>
        <taxon>Pentapetalae</taxon>
        <taxon>rosids</taxon>
        <taxon>fabids</taxon>
        <taxon>Malpighiales</taxon>
        <taxon>Linaceae</taxon>
        <taxon>Linum</taxon>
    </lineage>
</organism>
<dbReference type="AlphaFoldDB" id="A0AAV2FQ61"/>
<dbReference type="EMBL" id="OZ034820">
    <property type="protein sequence ID" value="CAL1400473.1"/>
    <property type="molecule type" value="Genomic_DNA"/>
</dbReference>
<gene>
    <name evidence="1" type="ORF">LTRI10_LOCUS40600</name>
</gene>
<name>A0AAV2FQ61_9ROSI</name>
<evidence type="ECO:0000313" key="2">
    <source>
        <dbReference type="Proteomes" id="UP001497516"/>
    </source>
</evidence>
<dbReference type="CDD" id="cd00303">
    <property type="entry name" value="retropepsin_like"/>
    <property type="match status" value="1"/>
</dbReference>
<protein>
    <submittedName>
        <fullName evidence="1">Uncharacterized protein</fullName>
    </submittedName>
</protein>
<evidence type="ECO:0000313" key="1">
    <source>
        <dbReference type="EMBL" id="CAL1400473.1"/>
    </source>
</evidence>
<sequence length="157" mass="17796">MCKYRVIKVTLQAMGTGYTGNLLLIPANAGQREVTVLIDTGSSHTFLNSIRAEELNCRTETIARMRVKVASGHTLLSNSVCKGFSWKMQGHEFDFNVRTLDLPAHDLVLGWDWLETVSPFQVDLKKRQLAFEWKGRTLTLQRLTKDGQCKVISGRHF</sequence>
<keyword evidence="2" id="KW-1185">Reference proteome</keyword>